<gene>
    <name evidence="1" type="ORF">SAMN02910344_01020</name>
</gene>
<sequence>MKSLYSKLLRDVLLNTKKEILGSVEVRSKKENIPLKIVFVRNRNDINRYICLLSTDITLTEEEIIRTYARRWSIEVSFYNQKQFLRLESCCANQYGSIIAHTTMVCVCTMMLEFIRRYEKDVRSFGAVFESCAEQL</sequence>
<accession>A0A662ZGN2</accession>
<dbReference type="EMBL" id="FOXF01000013">
    <property type="protein sequence ID" value="SFP29943.1"/>
    <property type="molecule type" value="Genomic_DNA"/>
</dbReference>
<evidence type="ECO:0000313" key="1">
    <source>
        <dbReference type="EMBL" id="SFP29943.1"/>
    </source>
</evidence>
<dbReference type="InterPro" id="IPR006783">
    <property type="entry name" value="Transposase_ISC1217"/>
</dbReference>
<protein>
    <submittedName>
        <fullName evidence="1">Transposase DDE domain-containing protein</fullName>
    </submittedName>
</protein>
<proteinExistence type="predicted"/>
<name>A0A662ZGN2_9GAMM</name>
<dbReference type="RefSeq" id="WP_143066455.1">
    <property type="nucleotide sequence ID" value="NZ_FOXF01000013.1"/>
</dbReference>
<reference evidence="1 2" key="1">
    <citation type="submission" date="2016-10" db="EMBL/GenBank/DDBJ databases">
        <authorList>
            <person name="Varghese N."/>
            <person name="Submissions S."/>
        </authorList>
    </citation>
    <scope>NUCLEOTIDE SEQUENCE [LARGE SCALE GENOMIC DNA]</scope>
    <source>
        <strain evidence="1 2">DSM 1361</strain>
    </source>
</reference>
<evidence type="ECO:0000313" key="2">
    <source>
        <dbReference type="Proteomes" id="UP000243745"/>
    </source>
</evidence>
<keyword evidence="2" id="KW-1185">Reference proteome</keyword>
<dbReference type="Gene3D" id="3.90.350.10">
    <property type="entry name" value="Transposase Inhibitor Protein From Tn5, Chain A, domain 1"/>
    <property type="match status" value="1"/>
</dbReference>
<organism evidence="1 2">
    <name type="scientific">Ruminobacter amylophilus</name>
    <dbReference type="NCBI Taxonomy" id="867"/>
    <lineage>
        <taxon>Bacteria</taxon>
        <taxon>Pseudomonadati</taxon>
        <taxon>Pseudomonadota</taxon>
        <taxon>Gammaproteobacteria</taxon>
        <taxon>Aeromonadales</taxon>
        <taxon>Succinivibrionaceae</taxon>
        <taxon>Ruminobacter</taxon>
    </lineage>
</organism>
<dbReference type="AlphaFoldDB" id="A0A662ZGN2"/>
<feature type="non-terminal residue" evidence="1">
    <location>
        <position position="136"/>
    </location>
</feature>
<dbReference type="OrthoDB" id="5756618at2"/>
<dbReference type="Pfam" id="PF04693">
    <property type="entry name" value="DDE_Tnp_2"/>
    <property type="match status" value="1"/>
</dbReference>
<dbReference type="SUPFAM" id="SSF53098">
    <property type="entry name" value="Ribonuclease H-like"/>
    <property type="match status" value="1"/>
</dbReference>
<dbReference type="InterPro" id="IPR012337">
    <property type="entry name" value="RNaseH-like_sf"/>
</dbReference>
<dbReference type="Proteomes" id="UP000243745">
    <property type="component" value="Unassembled WGS sequence"/>
</dbReference>